<reference evidence="1" key="1">
    <citation type="submission" date="2018-07" db="EMBL/GenBank/DDBJ databases">
        <authorList>
            <person name="Quirk P.G."/>
            <person name="Krulwich T.A."/>
        </authorList>
    </citation>
    <scope>NUCLEOTIDE SEQUENCE</scope>
</reference>
<organism evidence="1">
    <name type="scientific">metagenome</name>
    <dbReference type="NCBI Taxonomy" id="256318"/>
    <lineage>
        <taxon>unclassified sequences</taxon>
        <taxon>metagenomes</taxon>
    </lineage>
</organism>
<protein>
    <submittedName>
        <fullName evidence="1">Uncharacterized protein</fullName>
    </submittedName>
</protein>
<dbReference type="Gene3D" id="2.60.120.200">
    <property type="match status" value="1"/>
</dbReference>
<proteinExistence type="predicted"/>
<sequence>MMPFLGVGTRTSVVTIPVDPPVTGSKSIEAPVLQAKGLSLIWQDRLGETDAPTDDRQFFQTTTGNRISEDPDTTGTGNRRLSFVTYDGRPCLKSTYPANAPGWLNWRAQYLPQRYMELGLCVDFIYPAGYDLQNISGGNTSGKSLFGLLCGHADHQKPGLPSYPRAWAGEVKWPEDQWGSSLGVNWTYRASNPGGVEYHWYPHVIGAYVNGADQIRNDKFSNLFNIAGYVDPGKQRFTTGAWHRLELYGKMDTNRRDGVLEMWIDGVLRARCANLDLGGWVGNRGLYAGAIGGSDSAGSGQLVGSSGGGWRFQGIFIREMIGGVTNTPEQTPKYGGSYYAYNWRVYGKL</sequence>
<accession>A0A380TJ85</accession>
<dbReference type="EMBL" id="UIDG01000624">
    <property type="protein sequence ID" value="SUS08505.1"/>
    <property type="molecule type" value="Genomic_DNA"/>
</dbReference>
<name>A0A380TJ85_9ZZZZ</name>
<dbReference type="AlphaFoldDB" id="A0A380TJ85"/>
<evidence type="ECO:0000313" key="1">
    <source>
        <dbReference type="EMBL" id="SUS08505.1"/>
    </source>
</evidence>
<gene>
    <name evidence="1" type="ORF">DF3PB_700007</name>
</gene>